<feature type="transmembrane region" description="Helical" evidence="5">
    <location>
        <begin position="247"/>
        <end position="267"/>
    </location>
</feature>
<comment type="subcellular location">
    <subcellularLocation>
        <location evidence="1">Membrane</location>
        <topology evidence="1">Multi-pass membrane protein</topology>
    </subcellularLocation>
</comment>
<feature type="transmembrane region" description="Helical" evidence="5">
    <location>
        <begin position="220"/>
        <end position="241"/>
    </location>
</feature>
<feature type="transmembrane region" description="Helical" evidence="5">
    <location>
        <begin position="124"/>
        <end position="145"/>
    </location>
</feature>
<dbReference type="InterPro" id="IPR004695">
    <property type="entry name" value="SLAC1/Mae1/Ssu1/TehA"/>
</dbReference>
<evidence type="ECO:0000313" key="7">
    <source>
        <dbReference type="Proteomes" id="UP000474159"/>
    </source>
</evidence>
<dbReference type="InterPro" id="IPR052951">
    <property type="entry name" value="Tellurite_res_ion_channel"/>
</dbReference>
<accession>A0A6L3SXZ1</accession>
<organism evidence="6 7">
    <name type="scientific">Methylobacterium soli</name>
    <dbReference type="NCBI Taxonomy" id="553447"/>
    <lineage>
        <taxon>Bacteria</taxon>
        <taxon>Pseudomonadati</taxon>
        <taxon>Pseudomonadota</taxon>
        <taxon>Alphaproteobacteria</taxon>
        <taxon>Hyphomicrobiales</taxon>
        <taxon>Methylobacteriaceae</taxon>
        <taxon>Methylobacterium</taxon>
    </lineage>
</organism>
<sequence length="338" mass="34948">MSTSLAPEAAPAAARKGRFKARFAYLPVGLFGAVMGLAGLSAAWRLAAARYGVPGLVADLIGWGALVAFAAMAAAYAVKAVSAPGAVRAEFSHPIAGNLFGTLLISLLLLPLVLVRLSPVLAEAFWILGAAGMVVFAFVIVSRWMGSRQQVAHATPAWIVPVVGLLDVPLAVPALGLPHTHGITVFALATGLFFALPLFTLIFARLLFEEPLPAPLRPTLMILVAPFAVGFSSYVAVTGHVDAFAEGLFLVSLFVLAVLVGQLRGLVAACPFRVSWWAVSFPLAASAGAALRYAPYAQSGLADALAIGLLAFATLVIAGLSARTLLGIARGELQALSS</sequence>
<gene>
    <name evidence="6" type="ORF">F6X53_20350</name>
</gene>
<keyword evidence="2 5" id="KW-0812">Transmembrane</keyword>
<dbReference type="PANTHER" id="PTHR37955">
    <property type="entry name" value="TELLURITE RESISTANCE PROTEIN TEHA"/>
    <property type="match status" value="1"/>
</dbReference>
<feature type="transmembrane region" description="Helical" evidence="5">
    <location>
        <begin position="157"/>
        <end position="177"/>
    </location>
</feature>
<dbReference type="OrthoDB" id="958273at2"/>
<feature type="transmembrane region" description="Helical" evidence="5">
    <location>
        <begin position="23"/>
        <end position="44"/>
    </location>
</feature>
<keyword evidence="4 5" id="KW-0472">Membrane</keyword>
<dbReference type="RefSeq" id="WP_151002017.1">
    <property type="nucleotide sequence ID" value="NZ_BPQY01000074.1"/>
</dbReference>
<feature type="transmembrane region" description="Helical" evidence="5">
    <location>
        <begin position="274"/>
        <end position="294"/>
    </location>
</feature>
<dbReference type="Pfam" id="PF03595">
    <property type="entry name" value="SLAC1"/>
    <property type="match status" value="1"/>
</dbReference>
<dbReference type="Proteomes" id="UP000474159">
    <property type="component" value="Unassembled WGS sequence"/>
</dbReference>
<evidence type="ECO:0000256" key="2">
    <source>
        <dbReference type="ARBA" id="ARBA00022692"/>
    </source>
</evidence>
<comment type="caution">
    <text evidence="6">The sequence shown here is derived from an EMBL/GenBank/DDBJ whole genome shotgun (WGS) entry which is preliminary data.</text>
</comment>
<evidence type="ECO:0000256" key="4">
    <source>
        <dbReference type="ARBA" id="ARBA00023136"/>
    </source>
</evidence>
<feature type="transmembrane region" description="Helical" evidence="5">
    <location>
        <begin position="56"/>
        <end position="78"/>
    </location>
</feature>
<feature type="transmembrane region" description="Helical" evidence="5">
    <location>
        <begin position="99"/>
        <end position="118"/>
    </location>
</feature>
<dbReference type="InterPro" id="IPR038665">
    <property type="entry name" value="Voltage-dep_anion_channel_sf"/>
</dbReference>
<keyword evidence="3 5" id="KW-1133">Transmembrane helix</keyword>
<proteinExistence type="predicted"/>
<dbReference type="EMBL" id="VZZK01000024">
    <property type="protein sequence ID" value="KAB1077030.1"/>
    <property type="molecule type" value="Genomic_DNA"/>
</dbReference>
<protein>
    <submittedName>
        <fullName evidence="6">C4-dicarboxylate ABC transporter</fullName>
    </submittedName>
</protein>
<dbReference type="GO" id="GO:0046583">
    <property type="term" value="F:monoatomic cation efflux transmembrane transporter activity"/>
    <property type="evidence" value="ECO:0007669"/>
    <property type="project" value="TreeGrafter"/>
</dbReference>
<dbReference type="Gene3D" id="1.50.10.150">
    <property type="entry name" value="Voltage-dependent anion channel"/>
    <property type="match status" value="1"/>
</dbReference>
<dbReference type="CDD" id="cd09323">
    <property type="entry name" value="TDT_SLAC1_like"/>
    <property type="match status" value="1"/>
</dbReference>
<dbReference type="GO" id="GO:0005886">
    <property type="term" value="C:plasma membrane"/>
    <property type="evidence" value="ECO:0007669"/>
    <property type="project" value="TreeGrafter"/>
</dbReference>
<evidence type="ECO:0000256" key="1">
    <source>
        <dbReference type="ARBA" id="ARBA00004141"/>
    </source>
</evidence>
<evidence type="ECO:0000256" key="3">
    <source>
        <dbReference type="ARBA" id="ARBA00022989"/>
    </source>
</evidence>
<feature type="transmembrane region" description="Helical" evidence="5">
    <location>
        <begin position="183"/>
        <end position="208"/>
    </location>
</feature>
<keyword evidence="7" id="KW-1185">Reference proteome</keyword>
<dbReference type="AlphaFoldDB" id="A0A6L3SXZ1"/>
<name>A0A6L3SXZ1_9HYPH</name>
<evidence type="ECO:0000256" key="5">
    <source>
        <dbReference type="SAM" id="Phobius"/>
    </source>
</evidence>
<reference evidence="6 7" key="1">
    <citation type="submission" date="2019-09" db="EMBL/GenBank/DDBJ databases">
        <title>YIM 48816 draft genome.</title>
        <authorList>
            <person name="Jiang L."/>
        </authorList>
    </citation>
    <scope>NUCLEOTIDE SEQUENCE [LARGE SCALE GENOMIC DNA]</scope>
    <source>
        <strain evidence="6 7">YIM 48816</strain>
    </source>
</reference>
<dbReference type="PANTHER" id="PTHR37955:SF1">
    <property type="entry name" value="DEP DOMAIN-CONTAINING PROTEIN"/>
    <property type="match status" value="1"/>
</dbReference>
<evidence type="ECO:0000313" key="6">
    <source>
        <dbReference type="EMBL" id="KAB1077030.1"/>
    </source>
</evidence>
<feature type="transmembrane region" description="Helical" evidence="5">
    <location>
        <begin position="300"/>
        <end position="320"/>
    </location>
</feature>